<comment type="caution">
    <text evidence="1">The sequence shown here is derived from an EMBL/GenBank/DDBJ whole genome shotgun (WGS) entry which is preliminary data.</text>
</comment>
<evidence type="ECO:0000313" key="2">
    <source>
        <dbReference type="Proteomes" id="UP001280581"/>
    </source>
</evidence>
<name>A0AAN6M4R2_9PLEO</name>
<protein>
    <submittedName>
        <fullName evidence="1">Uncharacterized protein</fullName>
    </submittedName>
</protein>
<sequence>MGAEYIAGMGSLTLAQAVHLAQNSPAGVDQRLAQHLERKLAEVHGKIKAQPNSYVLPQDEFALINYYRSRFGDSEVIKSATRRFWDNHRGRG</sequence>
<gene>
    <name evidence="1" type="ORF">GRF29_8g3063056</name>
</gene>
<evidence type="ECO:0000313" key="1">
    <source>
        <dbReference type="EMBL" id="KAK3216355.1"/>
    </source>
</evidence>
<reference evidence="1 2" key="1">
    <citation type="submission" date="2021-02" db="EMBL/GenBank/DDBJ databases">
        <title>Genome assembly of Pseudopithomyces chartarum.</title>
        <authorList>
            <person name="Jauregui R."/>
            <person name="Singh J."/>
            <person name="Voisey C."/>
        </authorList>
    </citation>
    <scope>NUCLEOTIDE SEQUENCE [LARGE SCALE GENOMIC DNA]</scope>
    <source>
        <strain evidence="1 2">AGR01</strain>
    </source>
</reference>
<proteinExistence type="predicted"/>
<organism evidence="1 2">
    <name type="scientific">Pseudopithomyces chartarum</name>
    <dbReference type="NCBI Taxonomy" id="1892770"/>
    <lineage>
        <taxon>Eukaryota</taxon>
        <taxon>Fungi</taxon>
        <taxon>Dikarya</taxon>
        <taxon>Ascomycota</taxon>
        <taxon>Pezizomycotina</taxon>
        <taxon>Dothideomycetes</taxon>
        <taxon>Pleosporomycetidae</taxon>
        <taxon>Pleosporales</taxon>
        <taxon>Massarineae</taxon>
        <taxon>Didymosphaeriaceae</taxon>
        <taxon>Pseudopithomyces</taxon>
    </lineage>
</organism>
<accession>A0AAN6M4R2</accession>
<dbReference type="EMBL" id="WVTA01000002">
    <property type="protein sequence ID" value="KAK3216355.1"/>
    <property type="molecule type" value="Genomic_DNA"/>
</dbReference>
<dbReference type="AlphaFoldDB" id="A0AAN6M4R2"/>
<keyword evidence="2" id="KW-1185">Reference proteome</keyword>
<dbReference type="Proteomes" id="UP001280581">
    <property type="component" value="Unassembled WGS sequence"/>
</dbReference>